<gene>
    <name evidence="3" type="ORF">F5613_003148</name>
</gene>
<dbReference type="EC" id="3.1.21.5" evidence="3"/>
<dbReference type="GO" id="GO:0005524">
    <property type="term" value="F:ATP binding"/>
    <property type="evidence" value="ECO:0007669"/>
    <property type="project" value="InterPro"/>
</dbReference>
<protein>
    <submittedName>
        <fullName evidence="3">Type III restriction enzyme</fullName>
        <ecNumber evidence="3">3.1.21.5</ecNumber>
    </submittedName>
</protein>
<feature type="domain" description="Type III restriction enzyme C-terminal endonuclease" evidence="2">
    <location>
        <begin position="902"/>
        <end position="1001"/>
    </location>
</feature>
<dbReference type="InterPro" id="IPR006935">
    <property type="entry name" value="Helicase/UvrB_N"/>
</dbReference>
<dbReference type="InterPro" id="IPR027417">
    <property type="entry name" value="P-loop_NTPase"/>
</dbReference>
<dbReference type="GO" id="GO:0015668">
    <property type="term" value="F:type III site-specific deoxyribonuclease activity"/>
    <property type="evidence" value="ECO:0007669"/>
    <property type="project" value="UniProtKB-EC"/>
</dbReference>
<evidence type="ECO:0000313" key="3">
    <source>
        <dbReference type="EMBL" id="NYI50980.1"/>
    </source>
</evidence>
<dbReference type="GO" id="GO:0003677">
    <property type="term" value="F:DNA binding"/>
    <property type="evidence" value="ECO:0007669"/>
    <property type="project" value="InterPro"/>
</dbReference>
<keyword evidence="3" id="KW-0378">Hydrolase</keyword>
<reference evidence="3 4" key="1">
    <citation type="submission" date="2020-07" db="EMBL/GenBank/DDBJ databases">
        <title>Genomic Encyclopedia of Type Strains, Phase IV (KMG-IV): sequencing the most valuable type-strain genomes for metagenomic binning, comparative biology and taxonomic classification.</title>
        <authorList>
            <person name="Goeker M."/>
        </authorList>
    </citation>
    <scope>NUCLEOTIDE SEQUENCE [LARGE SCALE GENOMIC DNA]</scope>
    <source>
        <strain evidence="3 4">DSM 23697</strain>
    </source>
</reference>
<dbReference type="Proteomes" id="UP000574332">
    <property type="component" value="Unassembled WGS sequence"/>
</dbReference>
<dbReference type="AlphaFoldDB" id="A0A8E2A3P0"/>
<accession>A0A8E2A3P0</accession>
<keyword evidence="4" id="KW-1185">Reference proteome</keyword>
<proteinExistence type="predicted"/>
<sequence length="1017" mass="118001">MAKNMTLKFESHLEYQDDAVNSICDIFEGEEIFQSNFSITPIKGEESLLFQRATIGIGNSIKMIEEDMLANMQRIQLRNGVPQSTTESFKKEGMNFSVEMETGTGKTYVYLKTIFELNKRYGFTKFIIVVPSIAIKEGTYKSLQITKEHFKGEYENVVYDYFVYDAAKLEQVRSFATGDSIQIMVINIDAFRKSFESEDENSKSNIIHRYNDKLGYKPIDLIKETNPIVIIDEPQSVDNTDKAKEAIAALNPLCCLRYSATHRTPYNMMYKLDSVDAYELKLVKQIEVATATVEGFQNDAYIDLVKVDNKAGIKAQVELDFQNKGKVDRKKAWVKQGQDLFDITRREQYEGYIVEDIWYENERWNMSFTSNDQIIEQGVVSGSLSDDLLKREQIRMTIEAHLDKEIVLNPQGIKVLSLFFIDKVANYREYDAEGNRQNGKYARIFEEEYNSLIQKAKYRSLFKELKDRDVEVSQIHDGYFSVDKQSKASNRRDKFERFVDTSGKTAKDDDAFNLIMRDKERLLSFETPLRFIFSHSALREGWDNPNVFQICTLNETTKEIKKRQEIGRGLRLCVNQEGERVKGFEVNTLTVMANESYEEFAKALQNEIEEDTGIKFGYLHKHSFARIEVGAENDKAIYLNEEKSVRLYDYFVEKGYVKEEVINRKSKEFAAKVQEKLKIDLRDNRVVIPEEFDYIKMPILKILKRISGNFMNIKNRDDARRVTFRKEFFINNEDFKNLWDRIKYKTTYSVKIDSDKLITQCAQRIFEEVVVGRGRFVTRKVKLAITEGGVHEGEDTPRESTRIMDDTVSVLPDIVTYLQNETGLTRQSIVSILTGSKRLEAFKKNPQAFIESVIDIIRNEMRLLLVDGIKYKRIDKDMWCQELFENKELQGYLSSNLLESNKSPYDYVIYDSETERSMAQRFESSDNVKVFTKLPSWFKIDTPLGAYNPDWALVWDDGNEQKLYFVVETKGGLFEDAIKPTERAKITCGKKHFAALETGIKLELADTFDTLQGKITS</sequence>
<evidence type="ECO:0000259" key="1">
    <source>
        <dbReference type="Pfam" id="PF04851"/>
    </source>
</evidence>
<comment type="caution">
    <text evidence="3">The sequence shown here is derived from an EMBL/GenBank/DDBJ whole genome shotgun (WGS) entry which is preliminary data.</text>
</comment>
<dbReference type="InterPro" id="IPR045572">
    <property type="entry name" value="RE_endonuc_C"/>
</dbReference>
<evidence type="ECO:0000259" key="2">
    <source>
        <dbReference type="Pfam" id="PF19778"/>
    </source>
</evidence>
<evidence type="ECO:0000313" key="4">
    <source>
        <dbReference type="Proteomes" id="UP000574332"/>
    </source>
</evidence>
<feature type="domain" description="Helicase/UvrB N-terminal" evidence="1">
    <location>
        <begin position="84"/>
        <end position="262"/>
    </location>
</feature>
<dbReference type="RefSeq" id="WP_218858949.1">
    <property type="nucleotide sequence ID" value="NZ_JACCCY010000006.1"/>
</dbReference>
<dbReference type="SUPFAM" id="SSF52540">
    <property type="entry name" value="P-loop containing nucleoside triphosphate hydrolases"/>
    <property type="match status" value="2"/>
</dbReference>
<dbReference type="Pfam" id="PF04851">
    <property type="entry name" value="ResIII"/>
    <property type="match status" value="1"/>
</dbReference>
<dbReference type="Pfam" id="PF19778">
    <property type="entry name" value="RE_endonuc"/>
    <property type="match status" value="1"/>
</dbReference>
<dbReference type="EMBL" id="JACCCY010000006">
    <property type="protein sequence ID" value="NYI50980.1"/>
    <property type="molecule type" value="Genomic_DNA"/>
</dbReference>
<name>A0A8E2A3P0_9PORP</name>
<dbReference type="Gene3D" id="3.40.50.300">
    <property type="entry name" value="P-loop containing nucleotide triphosphate hydrolases"/>
    <property type="match status" value="2"/>
</dbReference>
<organism evidence="3 4">
    <name type="scientific">Macellibacteroides fermentans</name>
    <dbReference type="NCBI Taxonomy" id="879969"/>
    <lineage>
        <taxon>Bacteria</taxon>
        <taxon>Pseudomonadati</taxon>
        <taxon>Bacteroidota</taxon>
        <taxon>Bacteroidia</taxon>
        <taxon>Bacteroidales</taxon>
        <taxon>Porphyromonadaceae</taxon>
        <taxon>Macellibacteroides</taxon>
    </lineage>
</organism>